<dbReference type="InterPro" id="IPR052339">
    <property type="entry name" value="Fe-S_Maturation_MIP18"/>
</dbReference>
<dbReference type="Pfam" id="PF01883">
    <property type="entry name" value="FeS_assembly_P"/>
    <property type="match status" value="1"/>
</dbReference>
<dbReference type="InterPro" id="IPR034904">
    <property type="entry name" value="FSCA_dom_sf"/>
</dbReference>
<dbReference type="Proteomes" id="UP001595799">
    <property type="component" value="Unassembled WGS sequence"/>
</dbReference>
<dbReference type="Gene3D" id="3.30.300.130">
    <property type="entry name" value="Fe-S cluster assembly (FSCA)"/>
    <property type="match status" value="1"/>
</dbReference>
<dbReference type="PANTHER" id="PTHR42831">
    <property type="entry name" value="FE-S PROTEIN MATURATION AUXILIARY FACTOR YITW"/>
    <property type="match status" value="1"/>
</dbReference>
<feature type="region of interest" description="Disordered" evidence="1">
    <location>
        <begin position="1"/>
        <end position="21"/>
    </location>
</feature>
<dbReference type="RefSeq" id="WP_382421939.1">
    <property type="nucleotide sequence ID" value="NZ_JBHSCW010000003.1"/>
</dbReference>
<evidence type="ECO:0000313" key="4">
    <source>
        <dbReference type="Proteomes" id="UP001595799"/>
    </source>
</evidence>
<name>A0ABV8UMC1_9PROT</name>
<dbReference type="EMBL" id="JBHSCW010000003">
    <property type="protein sequence ID" value="MFC4351613.1"/>
    <property type="molecule type" value="Genomic_DNA"/>
</dbReference>
<feature type="region of interest" description="Disordered" evidence="1">
    <location>
        <begin position="40"/>
        <end position="60"/>
    </location>
</feature>
<keyword evidence="4" id="KW-1185">Reference proteome</keyword>
<organism evidence="3 4">
    <name type="scientific">Fodinicurvata halophila</name>
    <dbReference type="NCBI Taxonomy" id="1419723"/>
    <lineage>
        <taxon>Bacteria</taxon>
        <taxon>Pseudomonadati</taxon>
        <taxon>Pseudomonadota</taxon>
        <taxon>Alphaproteobacteria</taxon>
        <taxon>Rhodospirillales</taxon>
        <taxon>Rhodovibrionaceae</taxon>
        <taxon>Fodinicurvata</taxon>
    </lineage>
</organism>
<evidence type="ECO:0000256" key="1">
    <source>
        <dbReference type="SAM" id="MobiDB-lite"/>
    </source>
</evidence>
<feature type="compositionally biased region" description="Basic and acidic residues" evidence="1">
    <location>
        <begin position="1"/>
        <end position="12"/>
    </location>
</feature>
<dbReference type="PANTHER" id="PTHR42831:SF1">
    <property type="entry name" value="FE-S PROTEIN MATURATION AUXILIARY FACTOR YITW"/>
    <property type="match status" value="1"/>
</dbReference>
<comment type="caution">
    <text evidence="3">The sequence shown here is derived from an EMBL/GenBank/DDBJ whole genome shotgun (WGS) entry which is preliminary data.</text>
</comment>
<evidence type="ECO:0000259" key="2">
    <source>
        <dbReference type="Pfam" id="PF01883"/>
    </source>
</evidence>
<protein>
    <submittedName>
        <fullName evidence="3">SUF system Fe-S cluster assembly protein</fullName>
    </submittedName>
</protein>
<reference evidence="4" key="1">
    <citation type="journal article" date="2019" name="Int. J. Syst. Evol. Microbiol.">
        <title>The Global Catalogue of Microorganisms (GCM) 10K type strain sequencing project: providing services to taxonomists for standard genome sequencing and annotation.</title>
        <authorList>
            <consortium name="The Broad Institute Genomics Platform"/>
            <consortium name="The Broad Institute Genome Sequencing Center for Infectious Disease"/>
            <person name="Wu L."/>
            <person name="Ma J."/>
        </authorList>
    </citation>
    <scope>NUCLEOTIDE SEQUENCE [LARGE SCALE GENOMIC DNA]</scope>
    <source>
        <strain evidence="4">CECT 8472</strain>
    </source>
</reference>
<sequence>MTSDDRKPERPVFDPALDMEGMPPAMPHYNPYLWSGGMQEEAEEGTTAHAGETKPEDVPVATEEQLVEALREVYDPEIPVNIYDLGLIYDLKIEGNGNTNVTMTLTAPACPVAGQMPGEVAQKVASVEGTGEVTVVLTWEPPWDKDRMSEDAKLALGIF</sequence>
<accession>A0ABV8UMC1</accession>
<evidence type="ECO:0000313" key="3">
    <source>
        <dbReference type="EMBL" id="MFC4351613.1"/>
    </source>
</evidence>
<dbReference type="SUPFAM" id="SSF117916">
    <property type="entry name" value="Fe-S cluster assembly (FSCA) domain-like"/>
    <property type="match status" value="1"/>
</dbReference>
<dbReference type="InterPro" id="IPR002744">
    <property type="entry name" value="MIP18-like"/>
</dbReference>
<proteinExistence type="predicted"/>
<dbReference type="NCBIfam" id="TIGR02945">
    <property type="entry name" value="SUF_assoc"/>
    <property type="match status" value="1"/>
</dbReference>
<gene>
    <name evidence="3" type="ORF">ACFOW6_08680</name>
</gene>
<dbReference type="InterPro" id="IPR014291">
    <property type="entry name" value="SUF_FeS_clus_asmbl-assoc"/>
</dbReference>
<feature type="domain" description="MIP18 family-like" evidence="2">
    <location>
        <begin position="63"/>
        <end position="135"/>
    </location>
</feature>